<comment type="similarity">
    <text evidence="2 8">Belongs to the cytochrome P450 family.</text>
</comment>
<dbReference type="RefSeq" id="WP_377851540.1">
    <property type="nucleotide sequence ID" value="NZ_JBHLZU010000009.1"/>
</dbReference>
<dbReference type="PRINTS" id="PR00385">
    <property type="entry name" value="P450"/>
</dbReference>
<protein>
    <submittedName>
        <fullName evidence="9">Cytochrome P450</fullName>
    </submittedName>
</protein>
<dbReference type="Proteomes" id="UP001589693">
    <property type="component" value="Unassembled WGS sequence"/>
</dbReference>
<dbReference type="Gene3D" id="1.10.630.10">
    <property type="entry name" value="Cytochrome P450"/>
    <property type="match status" value="1"/>
</dbReference>
<dbReference type="PANTHER" id="PTHR46696:SF5">
    <property type="entry name" value="CYTOCHROME P450 BJ-1"/>
    <property type="match status" value="1"/>
</dbReference>
<evidence type="ECO:0000256" key="8">
    <source>
        <dbReference type="RuleBase" id="RU000461"/>
    </source>
</evidence>
<gene>
    <name evidence="9" type="ORF">ACFFQA_10355</name>
</gene>
<dbReference type="InterPro" id="IPR002397">
    <property type="entry name" value="Cyt_P450_B"/>
</dbReference>
<evidence type="ECO:0000256" key="5">
    <source>
        <dbReference type="ARBA" id="ARBA00023002"/>
    </source>
</evidence>
<keyword evidence="4 8" id="KW-0479">Metal-binding</keyword>
<dbReference type="SUPFAM" id="SSF48264">
    <property type="entry name" value="Cytochrome P450"/>
    <property type="match status" value="1"/>
</dbReference>
<keyword evidence="7 8" id="KW-0503">Monooxygenase</keyword>
<dbReference type="InterPro" id="IPR036396">
    <property type="entry name" value="Cyt_P450_sf"/>
</dbReference>
<keyword evidence="5 8" id="KW-0560">Oxidoreductase</keyword>
<organism evidence="9 10">
    <name type="scientific">Allokutzneria oryzae</name>
    <dbReference type="NCBI Taxonomy" id="1378989"/>
    <lineage>
        <taxon>Bacteria</taxon>
        <taxon>Bacillati</taxon>
        <taxon>Actinomycetota</taxon>
        <taxon>Actinomycetes</taxon>
        <taxon>Pseudonocardiales</taxon>
        <taxon>Pseudonocardiaceae</taxon>
        <taxon>Allokutzneria</taxon>
    </lineage>
</organism>
<evidence type="ECO:0000256" key="3">
    <source>
        <dbReference type="ARBA" id="ARBA00022617"/>
    </source>
</evidence>
<dbReference type="InterPro" id="IPR001128">
    <property type="entry name" value="Cyt_P450"/>
</dbReference>
<dbReference type="InterPro" id="IPR017972">
    <property type="entry name" value="Cyt_P450_CS"/>
</dbReference>
<evidence type="ECO:0000256" key="6">
    <source>
        <dbReference type="ARBA" id="ARBA00023004"/>
    </source>
</evidence>
<evidence type="ECO:0000256" key="2">
    <source>
        <dbReference type="ARBA" id="ARBA00010617"/>
    </source>
</evidence>
<dbReference type="CDD" id="cd11031">
    <property type="entry name" value="Cyp158A-like"/>
    <property type="match status" value="1"/>
</dbReference>
<keyword evidence="6 8" id="KW-0408">Iron</keyword>
<evidence type="ECO:0000313" key="9">
    <source>
        <dbReference type="EMBL" id="MFB9904338.1"/>
    </source>
</evidence>
<keyword evidence="10" id="KW-1185">Reference proteome</keyword>
<dbReference type="EMBL" id="JBHLZU010000009">
    <property type="protein sequence ID" value="MFB9904338.1"/>
    <property type="molecule type" value="Genomic_DNA"/>
</dbReference>
<evidence type="ECO:0000256" key="7">
    <source>
        <dbReference type="ARBA" id="ARBA00023033"/>
    </source>
</evidence>
<keyword evidence="3 8" id="KW-0349">Heme</keyword>
<dbReference type="PROSITE" id="PS00086">
    <property type="entry name" value="CYTOCHROME_P450"/>
    <property type="match status" value="1"/>
</dbReference>
<dbReference type="PRINTS" id="PR00359">
    <property type="entry name" value="BP450"/>
</dbReference>
<comment type="cofactor">
    <cofactor evidence="1">
        <name>heme</name>
        <dbReference type="ChEBI" id="CHEBI:30413"/>
    </cofactor>
</comment>
<sequence length="400" mass="44600">MTTMDSPARTFPFSTPDRFDIDPFFAQLRAEEPVSRITLPFGGDGWLITRHEDVKTVLTDARFSRAAAVSRGIPSIQPIPPIPELVMWMDPPEHTRLRKLVTKEFTTGRVEAMRPWVRETVASMLDGMVSTGQPADLVEHLSLPLPVMVICELLGVPYADREQFRHWSDAQMATTQFDVEAMVAAQHAMYEYFMALIAKRRADPKGDLLSALVRAHDDGERLSEGELVAMAITLLVTGHETTAMEITNFTYLLLQRPEKYAALCADPSRVPRAVEEMLRYVPLDVGGSYGRIAVEDVEMGGVTIREGDAVFVSSLSANRDLAVFAHPDELDLEREDNPHLSFGAGVHYCLGARLARMELQEALGAIVRRFPGLSLAVPEEEIQWRKGMIVRGPFTLPVGW</sequence>
<dbReference type="Pfam" id="PF00067">
    <property type="entry name" value="p450"/>
    <property type="match status" value="2"/>
</dbReference>
<proteinExistence type="inferred from homology"/>
<accession>A0ABV5ZTZ1</accession>
<evidence type="ECO:0000256" key="1">
    <source>
        <dbReference type="ARBA" id="ARBA00001971"/>
    </source>
</evidence>
<dbReference type="PANTHER" id="PTHR46696">
    <property type="entry name" value="P450, PUTATIVE (EUROFUNG)-RELATED"/>
    <property type="match status" value="1"/>
</dbReference>
<evidence type="ECO:0000313" key="10">
    <source>
        <dbReference type="Proteomes" id="UP001589693"/>
    </source>
</evidence>
<name>A0ABV5ZTZ1_9PSEU</name>
<reference evidence="9 10" key="1">
    <citation type="submission" date="2024-09" db="EMBL/GenBank/DDBJ databases">
        <authorList>
            <person name="Sun Q."/>
            <person name="Mori K."/>
        </authorList>
    </citation>
    <scope>NUCLEOTIDE SEQUENCE [LARGE SCALE GENOMIC DNA]</scope>
    <source>
        <strain evidence="9 10">TBRC 7907</strain>
    </source>
</reference>
<comment type="caution">
    <text evidence="9">The sequence shown here is derived from an EMBL/GenBank/DDBJ whole genome shotgun (WGS) entry which is preliminary data.</text>
</comment>
<evidence type="ECO:0000256" key="4">
    <source>
        <dbReference type="ARBA" id="ARBA00022723"/>
    </source>
</evidence>